<dbReference type="InterPro" id="IPR027417">
    <property type="entry name" value="P-loop_NTPase"/>
</dbReference>
<name>A0A8C6YI72_NOTPE</name>
<reference evidence="5" key="1">
    <citation type="submission" date="2025-08" db="UniProtKB">
        <authorList>
            <consortium name="Ensembl"/>
        </authorList>
    </citation>
    <scope>IDENTIFICATION</scope>
</reference>
<evidence type="ECO:0000313" key="6">
    <source>
        <dbReference type="Proteomes" id="UP000694420"/>
    </source>
</evidence>
<dbReference type="Gene3D" id="3.40.850.10">
    <property type="entry name" value="Kinesin motor domain"/>
    <property type="match status" value="1"/>
</dbReference>
<keyword evidence="6" id="KW-1185">Reference proteome</keyword>
<dbReference type="Proteomes" id="UP000694420">
    <property type="component" value="Unplaced"/>
</dbReference>
<dbReference type="Ensembl" id="ENSNPET00000000405.1">
    <property type="protein sequence ID" value="ENSNPEP00000000397.1"/>
    <property type="gene ID" value="ENSNPEG00000000331.1"/>
</dbReference>
<dbReference type="GO" id="GO:0007018">
    <property type="term" value="P:microtubule-based movement"/>
    <property type="evidence" value="ECO:0007669"/>
    <property type="project" value="InterPro"/>
</dbReference>
<dbReference type="PANTHER" id="PTHR47117">
    <property type="entry name" value="STAR-RELATED LIPID TRANSFER PROTEIN 9"/>
    <property type="match status" value="1"/>
</dbReference>
<dbReference type="InterPro" id="IPR036961">
    <property type="entry name" value="Kinesin_motor_dom_sf"/>
</dbReference>
<dbReference type="InterPro" id="IPR001752">
    <property type="entry name" value="Kinesin_motor_dom"/>
</dbReference>
<dbReference type="GO" id="GO:0008017">
    <property type="term" value="F:microtubule binding"/>
    <property type="evidence" value="ECO:0007669"/>
    <property type="project" value="InterPro"/>
</dbReference>
<dbReference type="SUPFAM" id="SSF52540">
    <property type="entry name" value="P-loop containing nucleoside triphosphate hydrolases"/>
    <property type="match status" value="1"/>
</dbReference>
<evidence type="ECO:0000256" key="2">
    <source>
        <dbReference type="ARBA" id="ARBA00022840"/>
    </source>
</evidence>
<organism evidence="5 6">
    <name type="scientific">Nothoprocta perdicaria</name>
    <name type="common">Chilean tinamou</name>
    <name type="synonym">Crypturus perdicarius</name>
    <dbReference type="NCBI Taxonomy" id="30464"/>
    <lineage>
        <taxon>Eukaryota</taxon>
        <taxon>Metazoa</taxon>
        <taxon>Chordata</taxon>
        <taxon>Craniata</taxon>
        <taxon>Vertebrata</taxon>
        <taxon>Euteleostomi</taxon>
        <taxon>Archelosauria</taxon>
        <taxon>Archosauria</taxon>
        <taxon>Dinosauria</taxon>
        <taxon>Saurischia</taxon>
        <taxon>Theropoda</taxon>
        <taxon>Coelurosauria</taxon>
        <taxon>Aves</taxon>
        <taxon>Palaeognathae</taxon>
        <taxon>Tinamiformes</taxon>
        <taxon>Tinamidae</taxon>
        <taxon>Nothoprocta</taxon>
    </lineage>
</organism>
<dbReference type="GO" id="GO:0005524">
    <property type="term" value="F:ATP binding"/>
    <property type="evidence" value="ECO:0007669"/>
    <property type="project" value="UniProtKB-KW"/>
</dbReference>
<comment type="caution">
    <text evidence="3">Lacks conserved residue(s) required for the propagation of feature annotation.</text>
</comment>
<reference evidence="5" key="2">
    <citation type="submission" date="2025-09" db="UniProtKB">
        <authorList>
            <consortium name="Ensembl"/>
        </authorList>
    </citation>
    <scope>IDENTIFICATION</scope>
</reference>
<evidence type="ECO:0000259" key="4">
    <source>
        <dbReference type="PROSITE" id="PS50067"/>
    </source>
</evidence>
<gene>
    <name evidence="5" type="primary">KIF1A</name>
</gene>
<proteinExistence type="inferred from homology"/>
<dbReference type="PROSITE" id="PS50067">
    <property type="entry name" value="KINESIN_MOTOR_2"/>
    <property type="match status" value="1"/>
</dbReference>
<evidence type="ECO:0000256" key="3">
    <source>
        <dbReference type="PROSITE-ProRule" id="PRU00283"/>
    </source>
</evidence>
<dbReference type="GO" id="GO:0003777">
    <property type="term" value="F:microtubule motor activity"/>
    <property type="evidence" value="ECO:0007669"/>
    <property type="project" value="InterPro"/>
</dbReference>
<protein>
    <submittedName>
        <fullName evidence="5">Kinesin family member 1A</fullName>
    </submittedName>
</protein>
<comment type="similarity">
    <text evidence="3">Belongs to the TRAFAC class myosin-kinesin ATPase superfamily. Kinesin family.</text>
</comment>
<sequence length="77" mass="8736">MAGASVKVAVRVRPFNSREMSRESKCIIQMSGSTTTILNPKQPKETPKSFSFDYSYWSHTTQPLPRCVQHHLHSETA</sequence>
<keyword evidence="1" id="KW-0547">Nucleotide-binding</keyword>
<dbReference type="PANTHER" id="PTHR47117:SF2">
    <property type="entry name" value="KINESIN-LIKE PROTEIN KIF1A ISOFORM X1"/>
    <property type="match status" value="1"/>
</dbReference>
<accession>A0A8C6YI72</accession>
<feature type="domain" description="Kinesin motor" evidence="4">
    <location>
        <begin position="5"/>
        <end position="77"/>
    </location>
</feature>
<dbReference type="AlphaFoldDB" id="A0A8C6YI72"/>
<keyword evidence="2" id="KW-0067">ATP-binding</keyword>
<evidence type="ECO:0000256" key="1">
    <source>
        <dbReference type="ARBA" id="ARBA00022741"/>
    </source>
</evidence>
<evidence type="ECO:0000313" key="5">
    <source>
        <dbReference type="Ensembl" id="ENSNPEP00000000397.1"/>
    </source>
</evidence>